<sequence>MPSEHKHRYKKGPVMKKDNPHVEEGVQYTALMKATHRQSMDVSSRKEIAEKASKLYSRDHDEPLYINVDTGAAMRREDLPQDSEIID</sequence>
<reference evidence="2" key="1">
    <citation type="journal article" date="2014" name="Genome Announc.">
        <title>De novo whole-genome sequence and genome annotation of Lichtheimia ramosa.</title>
        <authorList>
            <person name="Linde J."/>
            <person name="Schwartze V."/>
            <person name="Binder U."/>
            <person name="Lass-Florl C."/>
            <person name="Voigt K."/>
            <person name="Horn F."/>
        </authorList>
    </citation>
    <scope>NUCLEOTIDE SEQUENCE</scope>
    <source>
        <strain evidence="2">JMRC FSU:6197</strain>
    </source>
</reference>
<organism evidence="2">
    <name type="scientific">Lichtheimia ramosa</name>
    <dbReference type="NCBI Taxonomy" id="688394"/>
    <lineage>
        <taxon>Eukaryota</taxon>
        <taxon>Fungi</taxon>
        <taxon>Fungi incertae sedis</taxon>
        <taxon>Mucoromycota</taxon>
        <taxon>Mucoromycotina</taxon>
        <taxon>Mucoromycetes</taxon>
        <taxon>Mucorales</taxon>
        <taxon>Lichtheimiaceae</taxon>
        <taxon>Lichtheimia</taxon>
    </lineage>
</organism>
<name>A0A077WN73_9FUNG</name>
<dbReference type="AlphaFoldDB" id="A0A077WN73"/>
<feature type="compositionally biased region" description="Basic residues" evidence="1">
    <location>
        <begin position="1"/>
        <end position="14"/>
    </location>
</feature>
<evidence type="ECO:0000313" key="2">
    <source>
        <dbReference type="EMBL" id="CDS08222.1"/>
    </source>
</evidence>
<gene>
    <name evidence="2" type="ORF">LRAMOSA02170</name>
</gene>
<proteinExistence type="predicted"/>
<evidence type="ECO:0000256" key="1">
    <source>
        <dbReference type="SAM" id="MobiDB-lite"/>
    </source>
</evidence>
<dbReference type="EMBL" id="LK023324">
    <property type="protein sequence ID" value="CDS08222.1"/>
    <property type="molecule type" value="Genomic_DNA"/>
</dbReference>
<accession>A0A077WN73</accession>
<protein>
    <submittedName>
        <fullName evidence="2">Uncharacterized protein</fullName>
    </submittedName>
</protein>
<feature type="region of interest" description="Disordered" evidence="1">
    <location>
        <begin position="1"/>
        <end position="21"/>
    </location>
</feature>
<dbReference type="OrthoDB" id="2208852at2759"/>